<protein>
    <recommendedName>
        <fullName evidence="4">diacylglycerol O-acyltransferase</fullName>
        <ecNumber evidence="4">2.3.1.20</ecNumber>
    </recommendedName>
</protein>
<keyword evidence="6 11" id="KW-0812">Transmembrane</keyword>
<dbReference type="PANTHER" id="PTHR10408">
    <property type="entry name" value="STEROL O-ACYLTRANSFERASE"/>
    <property type="match status" value="1"/>
</dbReference>
<evidence type="ECO:0000313" key="13">
    <source>
        <dbReference type="RefSeq" id="XP_022253491.1"/>
    </source>
</evidence>
<evidence type="ECO:0000256" key="7">
    <source>
        <dbReference type="ARBA" id="ARBA00022824"/>
    </source>
</evidence>
<feature type="transmembrane region" description="Helical" evidence="11">
    <location>
        <begin position="47"/>
        <end position="69"/>
    </location>
</feature>
<keyword evidence="8 11" id="KW-1133">Transmembrane helix</keyword>
<dbReference type="Pfam" id="PF03062">
    <property type="entry name" value="MBOAT"/>
    <property type="match status" value="1"/>
</dbReference>
<dbReference type="InterPro" id="IPR004299">
    <property type="entry name" value="MBOAT_fam"/>
</dbReference>
<reference evidence="13" key="1">
    <citation type="submission" date="2025-08" db="UniProtKB">
        <authorList>
            <consortium name="RefSeq"/>
        </authorList>
    </citation>
    <scope>IDENTIFICATION</scope>
    <source>
        <tissue evidence="13">Muscle</tissue>
    </source>
</reference>
<proteinExistence type="inferred from homology"/>
<dbReference type="PANTHER" id="PTHR10408:SF7">
    <property type="entry name" value="DIACYLGLYCEROL O-ACYLTRANSFERASE 1"/>
    <property type="match status" value="1"/>
</dbReference>
<keyword evidence="9 11" id="KW-0472">Membrane</keyword>
<evidence type="ECO:0000256" key="8">
    <source>
        <dbReference type="ARBA" id="ARBA00022989"/>
    </source>
</evidence>
<keyword evidence="10" id="KW-0012">Acyltransferase</keyword>
<evidence type="ECO:0000256" key="9">
    <source>
        <dbReference type="ARBA" id="ARBA00023136"/>
    </source>
</evidence>
<gene>
    <name evidence="13" type="primary">LOC106469304</name>
</gene>
<evidence type="ECO:0000256" key="5">
    <source>
        <dbReference type="ARBA" id="ARBA00022679"/>
    </source>
</evidence>
<comment type="subcellular location">
    <subcellularLocation>
        <location evidence="1">Endoplasmic reticulum membrane</location>
        <topology evidence="1">Multi-pass membrane protein</topology>
    </subcellularLocation>
</comment>
<evidence type="ECO:0000256" key="3">
    <source>
        <dbReference type="ARBA" id="ARBA00009010"/>
    </source>
</evidence>
<accession>A0ABM1TC85</accession>
<comment type="pathway">
    <text evidence="2">Lipid metabolism.</text>
</comment>
<sequence>MLFLIQLILGLVQQWMVPTINNSFKPLKEMNYSLMLERLLKLSVPNHFIWLIFFYWFFHSCLNAIAEVLRFADREFYRDWWNAETVQYFWQNWNIPVHRWAVRHLYKPLISVGCSKTQASVCVFFVSAFFHEYLVSVPLKMHRIWAFSSMLGQYCNKGSICFLCV</sequence>
<name>A0ABM1TC85_LIMPO</name>
<keyword evidence="5" id="KW-0808">Transferase</keyword>
<dbReference type="Proteomes" id="UP000694941">
    <property type="component" value="Unplaced"/>
</dbReference>
<evidence type="ECO:0000256" key="10">
    <source>
        <dbReference type="ARBA" id="ARBA00023315"/>
    </source>
</evidence>
<organism evidence="12 13">
    <name type="scientific">Limulus polyphemus</name>
    <name type="common">Atlantic horseshoe crab</name>
    <dbReference type="NCBI Taxonomy" id="6850"/>
    <lineage>
        <taxon>Eukaryota</taxon>
        <taxon>Metazoa</taxon>
        <taxon>Ecdysozoa</taxon>
        <taxon>Arthropoda</taxon>
        <taxon>Chelicerata</taxon>
        <taxon>Merostomata</taxon>
        <taxon>Xiphosura</taxon>
        <taxon>Limulidae</taxon>
        <taxon>Limulus</taxon>
    </lineage>
</organism>
<evidence type="ECO:0000256" key="1">
    <source>
        <dbReference type="ARBA" id="ARBA00004477"/>
    </source>
</evidence>
<keyword evidence="7" id="KW-0256">Endoplasmic reticulum</keyword>
<dbReference type="GeneID" id="106469304"/>
<evidence type="ECO:0000256" key="11">
    <source>
        <dbReference type="SAM" id="Phobius"/>
    </source>
</evidence>
<evidence type="ECO:0000313" key="12">
    <source>
        <dbReference type="Proteomes" id="UP000694941"/>
    </source>
</evidence>
<evidence type="ECO:0000256" key="4">
    <source>
        <dbReference type="ARBA" id="ARBA00013244"/>
    </source>
</evidence>
<evidence type="ECO:0000256" key="2">
    <source>
        <dbReference type="ARBA" id="ARBA00005189"/>
    </source>
</evidence>
<evidence type="ECO:0000256" key="6">
    <source>
        <dbReference type="ARBA" id="ARBA00022692"/>
    </source>
</evidence>
<keyword evidence="12" id="KW-1185">Reference proteome</keyword>
<dbReference type="InterPro" id="IPR014371">
    <property type="entry name" value="Oat_ACAT_DAG_ARE"/>
</dbReference>
<dbReference type="RefSeq" id="XP_022253491.1">
    <property type="nucleotide sequence ID" value="XM_022397783.1"/>
</dbReference>
<dbReference type="EC" id="2.3.1.20" evidence="4"/>
<comment type="similarity">
    <text evidence="3">Belongs to the membrane-bound acyltransferase family. Sterol o-acyltransferase subfamily.</text>
</comment>